<feature type="domain" description="Mannosylglycerate hydrolase MGH1-like glycoside hydrolase" evidence="2">
    <location>
        <begin position="318"/>
        <end position="582"/>
    </location>
</feature>
<dbReference type="Pfam" id="PF14742">
    <property type="entry name" value="GDE_N_bis"/>
    <property type="match status" value="1"/>
</dbReference>
<dbReference type="Proteomes" id="UP000075515">
    <property type="component" value="Unassembled WGS sequence"/>
</dbReference>
<evidence type="ECO:0000313" key="3">
    <source>
        <dbReference type="EMBL" id="KYF78190.1"/>
    </source>
</evidence>
<gene>
    <name evidence="3" type="ORF">BE18_19630</name>
</gene>
<dbReference type="InterPro" id="IPR008928">
    <property type="entry name" value="6-hairpin_glycosidase_sf"/>
</dbReference>
<dbReference type="InterPro" id="IPR054491">
    <property type="entry name" value="MGH1-like_GH"/>
</dbReference>
<protein>
    <submittedName>
        <fullName evidence="3">Amylo-alpha-1,6-glucosidase</fullName>
    </submittedName>
</protein>
<evidence type="ECO:0000259" key="1">
    <source>
        <dbReference type="Pfam" id="PF14742"/>
    </source>
</evidence>
<dbReference type="InterPro" id="IPR032856">
    <property type="entry name" value="GDE_N_bis"/>
</dbReference>
<sequence>MERQVSILDGGTFVVSDLRGNIEHSVSRPLGLFHLDTRFLSEWILTIDGVVPAALSTDDVQYFQAQFFLVPRPAAMYVQSTLSIVRSRFAGDGFHEDLLLMNHGKDPVDLEVRIQAAADFADLFEVKDMLPKKGERYHRIEDNRLVLGYRRERFVRETWISASQPAQIDPDGLTFRASIAPHGRWSTCLDVVAAIDGLEERHTRVKYAHGERHARPNIGISLESWMDHAPRLVTSNETLARTYERSLIDLAALRFFSKLMPDAAIPAAGLPWFMAAFGRDSIITSLQALPFVPELSRSTLRYLARRQGSRRDDFRDEEPGKILHEVRWGELTAFEERPHSPYFGAADSTPLFLILLDEYERWTGDAELVLSMEHTARAALRWIDQWGDRDGDGYVEYDTRNPETGLENQCWKDSWDAIVFHDGSLAPRPLACCEIQGYVYDAKVRCARLARELWRDPELAARLERDAAELKRRFNQDFWLDDRGFFALALDGRKRPVDSLTSNIGHLLWSGIVETSKAERVVEHLLGPHLFSGWGVRTLADDEGGYNPIGYHVGTVWPHDNSLIALGLRRYGFSVEAGRIATGNLAAAPFFHYRLPEAFAGYPRELTRFPVEYPTACSPQAWAAGAPLLFLRAVLGLEPMGNRLFVDPAVPAELGEIRLLDIPGRWGRSDAFGRARPESGLRAA</sequence>
<reference evidence="3 4" key="1">
    <citation type="submission" date="2014-02" db="EMBL/GenBank/DDBJ databases">
        <title>The small core and large imbalanced accessory genome model reveals a collaborative survival strategy of Sorangium cellulosum strains in nature.</title>
        <authorList>
            <person name="Han K."/>
            <person name="Peng R."/>
            <person name="Blom J."/>
            <person name="Li Y.-Z."/>
        </authorList>
    </citation>
    <scope>NUCLEOTIDE SEQUENCE [LARGE SCALE GENOMIC DNA]</scope>
    <source>
        <strain evidence="3 4">So0149</strain>
    </source>
</reference>
<dbReference type="InterPro" id="IPR012341">
    <property type="entry name" value="6hp_glycosidase-like_sf"/>
</dbReference>
<dbReference type="Pfam" id="PF22422">
    <property type="entry name" value="MGH1-like_GH"/>
    <property type="match status" value="1"/>
</dbReference>
<evidence type="ECO:0000259" key="2">
    <source>
        <dbReference type="Pfam" id="PF22422"/>
    </source>
</evidence>
<dbReference type="Gene3D" id="1.50.10.10">
    <property type="match status" value="1"/>
</dbReference>
<organism evidence="3 4">
    <name type="scientific">Sorangium cellulosum</name>
    <name type="common">Polyangium cellulosum</name>
    <dbReference type="NCBI Taxonomy" id="56"/>
    <lineage>
        <taxon>Bacteria</taxon>
        <taxon>Pseudomonadati</taxon>
        <taxon>Myxococcota</taxon>
        <taxon>Polyangia</taxon>
        <taxon>Polyangiales</taxon>
        <taxon>Polyangiaceae</taxon>
        <taxon>Sorangium</taxon>
    </lineage>
</organism>
<dbReference type="GO" id="GO:0005975">
    <property type="term" value="P:carbohydrate metabolic process"/>
    <property type="evidence" value="ECO:0007669"/>
    <property type="project" value="InterPro"/>
</dbReference>
<dbReference type="EMBL" id="JEMC01003830">
    <property type="protein sequence ID" value="KYF78190.1"/>
    <property type="molecule type" value="Genomic_DNA"/>
</dbReference>
<feature type="domain" description="Putative glycogen debranching enzyme N-terminal" evidence="1">
    <location>
        <begin position="8"/>
        <end position="189"/>
    </location>
</feature>
<dbReference type="SUPFAM" id="SSF48208">
    <property type="entry name" value="Six-hairpin glycosidases"/>
    <property type="match status" value="1"/>
</dbReference>
<proteinExistence type="predicted"/>
<accession>A0A150RDD0</accession>
<name>A0A150RDD0_SORCE</name>
<evidence type="ECO:0000313" key="4">
    <source>
        <dbReference type="Proteomes" id="UP000075515"/>
    </source>
</evidence>
<dbReference type="AlphaFoldDB" id="A0A150RDD0"/>
<comment type="caution">
    <text evidence="3">The sequence shown here is derived from an EMBL/GenBank/DDBJ whole genome shotgun (WGS) entry which is preliminary data.</text>
</comment>